<evidence type="ECO:0000256" key="3">
    <source>
        <dbReference type="ARBA" id="ARBA00022946"/>
    </source>
</evidence>
<gene>
    <name evidence="9" type="primary">METTL17</name>
    <name evidence="9" type="ORF">DERF_013278</name>
    <name evidence="8" type="ORF">HUG17_6105</name>
</gene>
<organism evidence="9 10">
    <name type="scientific">Dermatophagoides farinae</name>
    <name type="common">American house dust mite</name>
    <dbReference type="NCBI Taxonomy" id="6954"/>
    <lineage>
        <taxon>Eukaryota</taxon>
        <taxon>Metazoa</taxon>
        <taxon>Ecdysozoa</taxon>
        <taxon>Arthropoda</taxon>
        <taxon>Chelicerata</taxon>
        <taxon>Arachnida</taxon>
        <taxon>Acari</taxon>
        <taxon>Acariformes</taxon>
        <taxon>Sarcoptiformes</taxon>
        <taxon>Astigmata</taxon>
        <taxon>Psoroptidia</taxon>
        <taxon>Analgoidea</taxon>
        <taxon>Pyroglyphidae</taxon>
        <taxon>Dermatophagoidinae</taxon>
        <taxon>Dermatophagoides</taxon>
    </lineage>
</organism>
<keyword evidence="4" id="KW-0408">Iron</keyword>
<evidence type="ECO:0000256" key="5">
    <source>
        <dbReference type="ARBA" id="ARBA00023014"/>
    </source>
</evidence>
<name>A0A922KUX5_DERFA</name>
<dbReference type="InterPro" id="IPR029063">
    <property type="entry name" value="SAM-dependent_MTases_sf"/>
</dbReference>
<proteinExistence type="predicted"/>
<reference evidence="9" key="1">
    <citation type="submission" date="2013-05" db="EMBL/GenBank/DDBJ databases">
        <authorList>
            <person name="Yim A.K.Y."/>
            <person name="Chan T.F."/>
            <person name="Ji K.M."/>
            <person name="Liu X.Y."/>
            <person name="Zhou J.W."/>
            <person name="Li R.Q."/>
            <person name="Yang K.Y."/>
            <person name="Li J."/>
            <person name="Li M."/>
            <person name="Law P.T.W."/>
            <person name="Wu Y.L."/>
            <person name="Cai Z.L."/>
            <person name="Qin H."/>
            <person name="Bao Y."/>
            <person name="Leung R.K.K."/>
            <person name="Ng P.K.S."/>
            <person name="Zou J."/>
            <person name="Zhong X.J."/>
            <person name="Ran P.X."/>
            <person name="Zhong N.S."/>
            <person name="Liu Z.G."/>
            <person name="Tsui S.K.W."/>
        </authorList>
    </citation>
    <scope>NUCLEOTIDE SEQUENCE</scope>
    <source>
        <strain evidence="9">Derf</strain>
        <tissue evidence="9">Whole organism</tissue>
    </source>
</reference>
<evidence type="ECO:0000313" key="9">
    <source>
        <dbReference type="EMBL" id="KAH9497281.1"/>
    </source>
</evidence>
<dbReference type="GO" id="GO:0046872">
    <property type="term" value="F:metal ion binding"/>
    <property type="evidence" value="ECO:0007669"/>
    <property type="project" value="UniProtKB-KW"/>
</dbReference>
<dbReference type="PANTHER" id="PTHR13184">
    <property type="entry name" value="37S RIBOSOMAL PROTEIN S22"/>
    <property type="match status" value="1"/>
</dbReference>
<dbReference type="InterPro" id="IPR052571">
    <property type="entry name" value="Mt_RNA_Methyltransferase"/>
</dbReference>
<dbReference type="GO" id="GO:0005763">
    <property type="term" value="C:mitochondrial small ribosomal subunit"/>
    <property type="evidence" value="ECO:0007669"/>
    <property type="project" value="TreeGrafter"/>
</dbReference>
<evidence type="ECO:0000313" key="10">
    <source>
        <dbReference type="Proteomes" id="UP000790347"/>
    </source>
</evidence>
<dbReference type="GO" id="GO:0006412">
    <property type="term" value="P:translation"/>
    <property type="evidence" value="ECO:0007669"/>
    <property type="project" value="InterPro"/>
</dbReference>
<evidence type="ECO:0000256" key="1">
    <source>
        <dbReference type="ARBA" id="ARBA00004173"/>
    </source>
</evidence>
<comment type="subcellular location">
    <subcellularLocation>
        <location evidence="1">Mitochondrion</location>
    </subcellularLocation>
</comment>
<keyword evidence="9" id="KW-0808">Transferase</keyword>
<dbReference type="EMBL" id="SDOV01000002">
    <property type="protein sequence ID" value="KAH7643743.1"/>
    <property type="molecule type" value="Genomic_DNA"/>
</dbReference>
<dbReference type="Gene3D" id="3.40.50.150">
    <property type="entry name" value="Vaccinia Virus protein VP39"/>
    <property type="match status" value="1"/>
</dbReference>
<evidence type="ECO:0000256" key="7">
    <source>
        <dbReference type="ARBA" id="ARBA00045681"/>
    </source>
</evidence>
<keyword evidence="2" id="KW-0479">Metal-binding</keyword>
<keyword evidence="6" id="KW-0496">Mitochondrion</keyword>
<evidence type="ECO:0000313" key="8">
    <source>
        <dbReference type="EMBL" id="KAH7643743.1"/>
    </source>
</evidence>
<dbReference type="Proteomes" id="UP000828236">
    <property type="component" value="Unassembled WGS sequence"/>
</dbReference>
<reference evidence="8" key="3">
    <citation type="journal article" date="2021" name="World Allergy Organ. J.">
        <title>Chromosome-level assembly of Dermatophagoides farinae genome and transcriptome reveals two novel allergens Der f 37 and Der f 39.</title>
        <authorList>
            <person name="Chen J."/>
            <person name="Cai Z."/>
            <person name="Fan D."/>
            <person name="Hu J."/>
            <person name="Hou Y."/>
            <person name="He Y."/>
            <person name="Zhang Z."/>
            <person name="Zhao Z."/>
            <person name="Gao P."/>
            <person name="Hu W."/>
            <person name="Sun J."/>
            <person name="Li J."/>
            <person name="Ji K."/>
        </authorList>
    </citation>
    <scope>NUCLEOTIDE SEQUENCE</scope>
    <source>
        <strain evidence="8">JKM2019</strain>
    </source>
</reference>
<keyword evidence="10" id="KW-1185">Reference proteome</keyword>
<keyword evidence="3" id="KW-0809">Transit peptide</keyword>
<dbReference type="Proteomes" id="UP000790347">
    <property type="component" value="Unassembled WGS sequence"/>
</dbReference>
<dbReference type="PANTHER" id="PTHR13184:SF5">
    <property type="entry name" value="METHYLTRANSFERASE-LIKE PROTEIN 17, MITOCHONDRIAL"/>
    <property type="match status" value="1"/>
</dbReference>
<accession>A0A922KUX5</accession>
<comment type="function">
    <text evidence="7">Mitochondrial ribosome (mitoribosome) assembly factor. Binds at the interface of the head and body domains of the mitochondrial small ribosomal subunit (mt-SSU), occluding the mRNA channel and preventing compaction of the head domain towards the body. Probable inactive methyltransferase: retains the characteristic folding and ability to bind S-adenosyl-L-methionine, but it probably lost its methyltransferase activity.</text>
</comment>
<dbReference type="AlphaFoldDB" id="A0A922KUX5"/>
<sequence>MNSLFKSFDNIWRLSIRYKHDFTLKENLAEIFENGTKYRNQPGTRRLFAGNLPFKLQFAATSVINKYRNKNFRRNVHEIENDFLRIFVARENESSANDSNNTKKIKVDESFNYETAVKDREFKREMQQQQRTLYFQKEFYNNHECASYMAARLPANYAVLSRVMNEIRNEEPDFHPSSVFDFGSGIGTTIWAADHYWNDSIREYFCVDMNENMNQLSRELLHRGTSNDDHISNRIFYRQFLPAKHIPSYDLVVSAFSLLEMEDTRSRLYVIENLWQKTSGCLVLIEHGSKAGYTALMEARNFLLQINRQIRMEPEPLRPQSDETEIVDRLSSTSGSIMAPCPHDFVCPRQSTLHKKSYCNFGVYYQPLDYGQPNPRIKSEKFTFLIMKKHGHFQWKEEQKNWAKIIEPVAARAGHAICRICDNDGMLKQIIVSKSKSDRHVYKCIKSARWGDKIPMDVHECSTATKTTDDDDSMDE</sequence>
<dbReference type="GO" id="GO:0051536">
    <property type="term" value="F:iron-sulfur cluster binding"/>
    <property type="evidence" value="ECO:0007669"/>
    <property type="project" value="UniProtKB-KW"/>
</dbReference>
<reference evidence="8" key="2">
    <citation type="submission" date="2020-06" db="EMBL/GenBank/DDBJ databases">
        <authorList>
            <person name="Ji K."/>
            <person name="Li J."/>
        </authorList>
    </citation>
    <scope>NUCLEOTIDE SEQUENCE</scope>
    <source>
        <strain evidence="8">JKM2019</strain>
        <tissue evidence="8">Whole body</tissue>
    </source>
</reference>
<dbReference type="EMBL" id="ASGP02000007">
    <property type="protein sequence ID" value="KAH9497281.1"/>
    <property type="molecule type" value="Genomic_DNA"/>
</dbReference>
<keyword evidence="5" id="KW-0411">Iron-sulfur</keyword>
<dbReference type="GO" id="GO:0032259">
    <property type="term" value="P:methylation"/>
    <property type="evidence" value="ECO:0007669"/>
    <property type="project" value="UniProtKB-KW"/>
</dbReference>
<evidence type="ECO:0000256" key="4">
    <source>
        <dbReference type="ARBA" id="ARBA00023004"/>
    </source>
</evidence>
<keyword evidence="9" id="KW-0489">Methyltransferase</keyword>
<evidence type="ECO:0000256" key="2">
    <source>
        <dbReference type="ARBA" id="ARBA00022723"/>
    </source>
</evidence>
<dbReference type="GO" id="GO:0008168">
    <property type="term" value="F:methyltransferase activity"/>
    <property type="evidence" value="ECO:0007669"/>
    <property type="project" value="UniProtKB-KW"/>
</dbReference>
<comment type="caution">
    <text evidence="9">The sequence shown here is derived from an EMBL/GenBank/DDBJ whole genome shotgun (WGS) entry which is preliminary data.</text>
</comment>
<reference evidence="9" key="4">
    <citation type="journal article" date="2022" name="Res Sq">
        <title>Comparative Genomics Reveals Insights into the Divergent Evolution of Astigmatic Mites and Household Pest Adaptations.</title>
        <authorList>
            <person name="Xiong Q."/>
            <person name="Wan A.T.-Y."/>
            <person name="Liu X.-Y."/>
            <person name="Fung C.S.-H."/>
            <person name="Xiao X."/>
            <person name="Malainual N."/>
            <person name="Hou J."/>
            <person name="Wang L."/>
            <person name="Wang M."/>
            <person name="Yang K."/>
            <person name="Cui Y."/>
            <person name="Leung E."/>
            <person name="Nong W."/>
            <person name="Shin S.-K."/>
            <person name="Au S."/>
            <person name="Jeong K.Y."/>
            <person name="Chew F.T."/>
            <person name="Hui J."/>
            <person name="Leung T.F."/>
            <person name="Tungtrongchitr A."/>
            <person name="Zhong N."/>
            <person name="Liu Z."/>
            <person name="Tsui S."/>
        </authorList>
    </citation>
    <scope>NUCLEOTIDE SEQUENCE</scope>
    <source>
        <strain evidence="9">Derf</strain>
        <tissue evidence="9">Whole organism</tissue>
    </source>
</reference>
<evidence type="ECO:0000256" key="6">
    <source>
        <dbReference type="ARBA" id="ARBA00023128"/>
    </source>
</evidence>
<dbReference type="GO" id="GO:0003735">
    <property type="term" value="F:structural constituent of ribosome"/>
    <property type="evidence" value="ECO:0007669"/>
    <property type="project" value="TreeGrafter"/>
</dbReference>
<dbReference type="OrthoDB" id="421327at2759"/>
<dbReference type="SUPFAM" id="SSF53335">
    <property type="entry name" value="S-adenosyl-L-methionine-dependent methyltransferases"/>
    <property type="match status" value="1"/>
</dbReference>
<protein>
    <submittedName>
        <fullName evidence="8 9">Methyltransferase-like protein 17</fullName>
    </submittedName>
</protein>
<dbReference type="InterPro" id="IPR015324">
    <property type="entry name" value="Ribosomal_Rsm22-like"/>
</dbReference>
<dbReference type="Pfam" id="PF09243">
    <property type="entry name" value="Rsm22"/>
    <property type="match status" value="2"/>
</dbReference>